<evidence type="ECO:0000256" key="2">
    <source>
        <dbReference type="ARBA" id="ARBA00049988"/>
    </source>
</evidence>
<keyword evidence="1" id="KW-1277">Toxin-antitoxin system</keyword>
<dbReference type="EMBL" id="JBHRSM010000035">
    <property type="protein sequence ID" value="MFC3087895.1"/>
    <property type="molecule type" value="Genomic_DNA"/>
</dbReference>
<sequence>MAKTSAISVRVSEETKQAVEKAAEADGRSVASYVERLLTAHLKEQGFLSST</sequence>
<protein>
    <submittedName>
        <fullName evidence="3">DUF1778 domain-containing protein</fullName>
    </submittedName>
</protein>
<proteinExistence type="inferred from homology"/>
<comment type="similarity">
    <text evidence="2">Belongs to the TacA antitoxin family.</text>
</comment>
<dbReference type="SUPFAM" id="SSF47598">
    <property type="entry name" value="Ribbon-helix-helix"/>
    <property type="match status" value="1"/>
</dbReference>
<keyword evidence="4" id="KW-1185">Reference proteome</keyword>
<name>A0ABV7DZX0_9RHOB</name>
<dbReference type="InterPro" id="IPR014795">
    <property type="entry name" value="TacA_1-like"/>
</dbReference>
<gene>
    <name evidence="3" type="ORF">ACFOD6_17750</name>
</gene>
<dbReference type="RefSeq" id="WP_354001360.1">
    <property type="nucleotide sequence ID" value="NZ_JAEACP010000050.1"/>
</dbReference>
<reference evidence="4" key="1">
    <citation type="journal article" date="2019" name="Int. J. Syst. Evol. Microbiol.">
        <title>The Global Catalogue of Microorganisms (GCM) 10K type strain sequencing project: providing services to taxonomists for standard genome sequencing and annotation.</title>
        <authorList>
            <consortium name="The Broad Institute Genomics Platform"/>
            <consortium name="The Broad Institute Genome Sequencing Center for Infectious Disease"/>
            <person name="Wu L."/>
            <person name="Ma J."/>
        </authorList>
    </citation>
    <scope>NUCLEOTIDE SEQUENCE [LARGE SCALE GENOMIC DNA]</scope>
    <source>
        <strain evidence="4">KCTC 62102</strain>
    </source>
</reference>
<dbReference type="Gene3D" id="1.10.1220.10">
    <property type="entry name" value="Met repressor-like"/>
    <property type="match status" value="1"/>
</dbReference>
<dbReference type="InterPro" id="IPR010985">
    <property type="entry name" value="Ribbon_hlx_hlx"/>
</dbReference>
<evidence type="ECO:0000313" key="4">
    <source>
        <dbReference type="Proteomes" id="UP001595445"/>
    </source>
</evidence>
<dbReference type="Proteomes" id="UP001595445">
    <property type="component" value="Unassembled WGS sequence"/>
</dbReference>
<evidence type="ECO:0000256" key="1">
    <source>
        <dbReference type="ARBA" id="ARBA00022649"/>
    </source>
</evidence>
<dbReference type="InterPro" id="IPR013321">
    <property type="entry name" value="Arc_rbn_hlx_hlx"/>
</dbReference>
<dbReference type="Pfam" id="PF08681">
    <property type="entry name" value="TacA1"/>
    <property type="match status" value="1"/>
</dbReference>
<comment type="caution">
    <text evidence="3">The sequence shown here is derived from an EMBL/GenBank/DDBJ whole genome shotgun (WGS) entry which is preliminary data.</text>
</comment>
<organism evidence="3 4">
    <name type="scientific">Tabrizicola soli</name>
    <dbReference type="NCBI Taxonomy" id="2185115"/>
    <lineage>
        <taxon>Bacteria</taxon>
        <taxon>Pseudomonadati</taxon>
        <taxon>Pseudomonadota</taxon>
        <taxon>Alphaproteobacteria</taxon>
        <taxon>Rhodobacterales</taxon>
        <taxon>Paracoccaceae</taxon>
        <taxon>Tabrizicola</taxon>
    </lineage>
</organism>
<accession>A0ABV7DZX0</accession>
<evidence type="ECO:0000313" key="3">
    <source>
        <dbReference type="EMBL" id="MFC3087895.1"/>
    </source>
</evidence>